<feature type="compositionally biased region" description="Polar residues" evidence="1">
    <location>
        <begin position="741"/>
        <end position="751"/>
    </location>
</feature>
<accession>A0A9Q1H9N6</accession>
<evidence type="ECO:0000313" key="4">
    <source>
        <dbReference type="EMBL" id="KAJ8037396.1"/>
    </source>
</evidence>
<sequence>MEYVGRFVFNPNTHGRMLYDIKFPATCHEKEHSIPGIQNSKVFFKLGREGCFLDTDENGREIVHCATDKNMFVSKYDRWFYITFMNCHYLRNVGVHVEYKIQVLNGNRTLSREFSADESSNLAVTFISAMVLSALIILAIIQTAHVFTSVSNVIFTVILILIGKGYTITRLTIRFIGVLKIWLFVCAYSAMFISLYILKDFADPRDVRNIYDSPVAVGLVIIRFIALVWVFYGVCFTLKDFPKKRTFYSAFTLFITVWFLSEPLMILMSKYLIPLYCRAKVIHAMYLGTAIFGHVVFLCLTRPSTTNKFFPFHLRTNQVNALPFEYVSDDTESQKFEGGFYDMFMTKDERAKKNTGQGKIPTISTIVSEKETDSTTVTYVESIDLFPSSEKDSTTASVQVAKTVEQQPKTPLYIEPGKDTPNRSIPAAKTPARHHTYSFLEPEEDNTTGSVQAANIQTKQHKTNAYLELEKEIFPVQEIPSVRNPERMYPSSESESDEDLGTITLGDISNKMAAKNRLPDVENTTILANEAAMVYNNRETFPNNTKNGNQARKPAVRAKDAQKLDTSVPLTPDTAVRSCTPEDPAPQQTDQTTPVIRTKKQREPSKDEGEQDQTTKDEDKVDQPPPIPKKKKHQAPTTVEYLKEDKAMPATSHGVLKDKTTEKREKIMAMRAALRQAEAELEMDLLLTEGAPSVDMEEKRWRERKMQQEKISLEKATSEGRSEERRKKLRAREIIKEDQSSHMLYQNGVTSEDSEREERRRRRRGKKLLEMRQSSETHHQEGAASAEVKRDESKASEVQEHGNLADEEKEERRRRRRAKKILEKRQSLELHHEEDAASVDINKDERRKAWETLEGGKSPEALYQEGANLADLEKQERRRRRAKKMLEKRRSMEVHGQEGRNSAEAERDKTKKASGTPEQNKSQEIFHQEGVFSDDVQEERRRRRAKKMLEKRLTSDVHQTGASAEADKEEKRKKAWETPEENIPADQLYQEDNNLVDAGREERRRRMRAKKMLEEKRSSEVLHPEGVASAEAEREERRRRRHLRKNLEARRKAELEAQIL</sequence>
<keyword evidence="2" id="KW-0472">Membrane</keyword>
<feature type="compositionally biased region" description="Basic and acidic residues" evidence="1">
    <location>
        <begin position="601"/>
        <end position="622"/>
    </location>
</feature>
<evidence type="ECO:0000313" key="5">
    <source>
        <dbReference type="Proteomes" id="UP001152320"/>
    </source>
</evidence>
<feature type="compositionally biased region" description="Basic and acidic residues" evidence="1">
    <location>
        <begin position="767"/>
        <end position="806"/>
    </location>
</feature>
<dbReference type="Pfam" id="PF10192">
    <property type="entry name" value="GPR180-TMEM145_TM"/>
    <property type="match status" value="1"/>
</dbReference>
<dbReference type="EMBL" id="JAIZAY010000008">
    <property type="protein sequence ID" value="KAJ8037396.1"/>
    <property type="molecule type" value="Genomic_DNA"/>
</dbReference>
<keyword evidence="5" id="KW-1185">Reference proteome</keyword>
<dbReference type="GO" id="GO:0019236">
    <property type="term" value="P:response to pheromone"/>
    <property type="evidence" value="ECO:0007669"/>
    <property type="project" value="InterPro"/>
</dbReference>
<reference evidence="4" key="1">
    <citation type="submission" date="2021-10" db="EMBL/GenBank/DDBJ databases">
        <title>Tropical sea cucumber genome reveals ecological adaptation and Cuvierian tubules defense mechanism.</title>
        <authorList>
            <person name="Chen T."/>
        </authorList>
    </citation>
    <scope>NUCLEOTIDE SEQUENCE</scope>
    <source>
        <strain evidence="4">Nanhai2018</strain>
        <tissue evidence="4">Muscle</tissue>
    </source>
</reference>
<feature type="compositionally biased region" description="Polar residues" evidence="1">
    <location>
        <begin position="916"/>
        <end position="925"/>
    </location>
</feature>
<feature type="compositionally biased region" description="Basic and acidic residues" evidence="1">
    <location>
        <begin position="1045"/>
        <end position="1060"/>
    </location>
</feature>
<dbReference type="InterPro" id="IPR047831">
    <property type="entry name" value="GPR180/TMEM145"/>
</dbReference>
<protein>
    <recommendedName>
        <fullName evidence="3">GPR180/TMEM145 transmembrane domain-containing protein</fullName>
    </recommendedName>
</protein>
<feature type="transmembrane region" description="Helical" evidence="2">
    <location>
        <begin position="147"/>
        <end position="166"/>
    </location>
</feature>
<feature type="transmembrane region" description="Helical" evidence="2">
    <location>
        <begin position="178"/>
        <end position="197"/>
    </location>
</feature>
<feature type="region of interest" description="Disordered" evidence="1">
    <location>
        <begin position="693"/>
        <end position="1060"/>
    </location>
</feature>
<feature type="compositionally biased region" description="Polar residues" evidence="1">
    <location>
        <begin position="586"/>
        <end position="595"/>
    </location>
</feature>
<name>A0A9Q1H9N6_HOLLE</name>
<comment type="caution">
    <text evidence="4">The sequence shown here is derived from an EMBL/GenBank/DDBJ whole genome shotgun (WGS) entry which is preliminary data.</text>
</comment>
<keyword evidence="2" id="KW-0812">Transmembrane</keyword>
<keyword evidence="2" id="KW-1133">Transmembrane helix</keyword>
<evidence type="ECO:0000256" key="1">
    <source>
        <dbReference type="SAM" id="MobiDB-lite"/>
    </source>
</evidence>
<gene>
    <name evidence="4" type="ORF">HOLleu_18203</name>
</gene>
<dbReference type="GO" id="GO:0007186">
    <property type="term" value="P:G protein-coupled receptor signaling pathway"/>
    <property type="evidence" value="ECO:0007669"/>
    <property type="project" value="InterPro"/>
</dbReference>
<feature type="compositionally biased region" description="Basic and acidic residues" evidence="1">
    <location>
        <begin position="965"/>
        <end position="977"/>
    </location>
</feature>
<feature type="transmembrane region" description="Helical" evidence="2">
    <location>
        <begin position="217"/>
        <end position="238"/>
    </location>
</feature>
<feature type="region of interest" description="Disordered" evidence="1">
    <location>
        <begin position="538"/>
        <end position="663"/>
    </location>
</feature>
<feature type="compositionally biased region" description="Basic and acidic residues" evidence="1">
    <location>
        <begin position="884"/>
        <end position="911"/>
    </location>
</feature>
<evidence type="ECO:0000256" key="2">
    <source>
        <dbReference type="SAM" id="Phobius"/>
    </source>
</evidence>
<feature type="compositionally biased region" description="Basic and acidic residues" evidence="1">
    <location>
        <begin position="696"/>
        <end position="740"/>
    </location>
</feature>
<organism evidence="4 5">
    <name type="scientific">Holothuria leucospilota</name>
    <name type="common">Black long sea cucumber</name>
    <name type="synonym">Mertensiothuria leucospilota</name>
    <dbReference type="NCBI Taxonomy" id="206669"/>
    <lineage>
        <taxon>Eukaryota</taxon>
        <taxon>Metazoa</taxon>
        <taxon>Echinodermata</taxon>
        <taxon>Eleutherozoa</taxon>
        <taxon>Echinozoa</taxon>
        <taxon>Holothuroidea</taxon>
        <taxon>Aspidochirotacea</taxon>
        <taxon>Aspidochirotida</taxon>
        <taxon>Holothuriidae</taxon>
        <taxon>Holothuria</taxon>
    </lineage>
</organism>
<dbReference type="PANTHER" id="PTHR23252">
    <property type="entry name" value="INTIMAL THICKNESS RECEPTOR-RELATED"/>
    <property type="match status" value="1"/>
</dbReference>
<feature type="transmembrane region" description="Helical" evidence="2">
    <location>
        <begin position="122"/>
        <end position="141"/>
    </location>
</feature>
<proteinExistence type="predicted"/>
<dbReference type="PANTHER" id="PTHR23252:SF24">
    <property type="entry name" value="TRANSMEMBRANE PROTEIN 145"/>
    <property type="match status" value="1"/>
</dbReference>
<dbReference type="InterPro" id="IPR019336">
    <property type="entry name" value="GPR180/TMEM145_TM"/>
</dbReference>
<dbReference type="Proteomes" id="UP001152320">
    <property type="component" value="Chromosome 8"/>
</dbReference>
<feature type="compositionally biased region" description="Polar residues" evidence="1">
    <location>
        <begin position="538"/>
        <end position="550"/>
    </location>
</feature>
<feature type="compositionally biased region" description="Basic and acidic residues" evidence="1">
    <location>
        <begin position="1011"/>
        <end position="1023"/>
    </location>
</feature>
<feature type="domain" description="GPR180/TMEM145 transmembrane" evidence="3">
    <location>
        <begin position="143"/>
        <end position="297"/>
    </location>
</feature>
<feature type="compositionally biased region" description="Basic and acidic residues" evidence="1">
    <location>
        <begin position="820"/>
        <end position="851"/>
    </location>
</feature>
<dbReference type="AlphaFoldDB" id="A0A9Q1H9N6"/>
<evidence type="ECO:0000259" key="3">
    <source>
        <dbReference type="Pfam" id="PF10192"/>
    </source>
</evidence>
<feature type="transmembrane region" description="Helical" evidence="2">
    <location>
        <begin position="250"/>
        <end position="269"/>
    </location>
</feature>
<dbReference type="OrthoDB" id="205745at2759"/>